<dbReference type="Pfam" id="PF08818">
    <property type="entry name" value="DUF1801"/>
    <property type="match status" value="1"/>
</dbReference>
<proteinExistence type="predicted"/>
<evidence type="ECO:0000313" key="3">
    <source>
        <dbReference type="Proteomes" id="UP000239297"/>
    </source>
</evidence>
<comment type="caution">
    <text evidence="2">The sequence shown here is derived from an EMBL/GenBank/DDBJ whole genome shotgun (WGS) entry which is preliminary data.</text>
</comment>
<dbReference type="EMBL" id="PRKW01000004">
    <property type="protein sequence ID" value="PPB49048.1"/>
    <property type="molecule type" value="Genomic_DNA"/>
</dbReference>
<accession>A0A2S5IWV5</accession>
<sequence>MAGAPDPRIDDYIAALPAWQQEICRTVRRVAHEADPDIEETIKRTRQPYFVLDGNVCALLATRDHVNVFLYDGGLAPDPHGLITGGQGNVTGRTIALYEDRPVDEDALREIFRAVIADNRAGGWRTITKRANLGG</sequence>
<dbReference type="AlphaFoldDB" id="A0A2S5IWV5"/>
<dbReference type="SUPFAM" id="SSF159888">
    <property type="entry name" value="YdhG-like"/>
    <property type="match status" value="1"/>
</dbReference>
<evidence type="ECO:0000313" key="2">
    <source>
        <dbReference type="EMBL" id="PPB49048.1"/>
    </source>
</evidence>
<organism evidence="2 3">
    <name type="scientific">Arthrobacter pityocampae</name>
    <dbReference type="NCBI Taxonomy" id="547334"/>
    <lineage>
        <taxon>Bacteria</taxon>
        <taxon>Bacillati</taxon>
        <taxon>Actinomycetota</taxon>
        <taxon>Actinomycetes</taxon>
        <taxon>Micrococcales</taxon>
        <taxon>Micrococcaceae</taxon>
        <taxon>Arthrobacter</taxon>
    </lineage>
</organism>
<dbReference type="OrthoDB" id="9811812at2"/>
<gene>
    <name evidence="2" type="ORF">C4K88_10025</name>
</gene>
<keyword evidence="3" id="KW-1185">Reference proteome</keyword>
<dbReference type="Proteomes" id="UP000239297">
    <property type="component" value="Unassembled WGS sequence"/>
</dbReference>
<name>A0A2S5IWV5_9MICC</name>
<feature type="domain" description="YdhG-like" evidence="1">
    <location>
        <begin position="20"/>
        <end position="115"/>
    </location>
</feature>
<reference evidence="2 3" key="1">
    <citation type="journal article" date="2014" name="Int. J. Syst. Evol. Microbiol.">
        <title>Arthrobacter pityocampae sp. nov., isolated from Thaumetopoea pityocampa (Lep., Thaumetopoeidae).</title>
        <authorList>
            <person name="Ince I.A."/>
            <person name="Demirbag Z."/>
            <person name="Kati H."/>
        </authorList>
    </citation>
    <scope>NUCLEOTIDE SEQUENCE [LARGE SCALE GENOMIC DNA]</scope>
    <source>
        <strain evidence="2 3">Tp2</strain>
    </source>
</reference>
<dbReference type="RefSeq" id="WP_104121488.1">
    <property type="nucleotide sequence ID" value="NZ_PRKW01000004.1"/>
</dbReference>
<protein>
    <recommendedName>
        <fullName evidence="1">YdhG-like domain-containing protein</fullName>
    </recommendedName>
</protein>
<evidence type="ECO:0000259" key="1">
    <source>
        <dbReference type="Pfam" id="PF08818"/>
    </source>
</evidence>
<dbReference type="Gene3D" id="3.90.1150.200">
    <property type="match status" value="1"/>
</dbReference>
<dbReference type="InterPro" id="IPR014922">
    <property type="entry name" value="YdhG-like"/>
</dbReference>